<feature type="compositionally biased region" description="Polar residues" evidence="1">
    <location>
        <begin position="1"/>
        <end position="16"/>
    </location>
</feature>
<dbReference type="RefSeq" id="WP_380551889.1">
    <property type="nucleotide sequence ID" value="NZ_JBHEZY010000004.1"/>
</dbReference>
<feature type="region of interest" description="Disordered" evidence="1">
    <location>
        <begin position="1"/>
        <end position="27"/>
    </location>
</feature>
<name>A0ABV6WZB9_9ACTN</name>
<reference evidence="2 3" key="1">
    <citation type="submission" date="2024-09" db="EMBL/GenBank/DDBJ databases">
        <authorList>
            <person name="Lee S.D."/>
        </authorList>
    </citation>
    <scope>NUCLEOTIDE SEQUENCE [LARGE SCALE GENOMIC DNA]</scope>
    <source>
        <strain evidence="2 3">N1-3</strain>
    </source>
</reference>
<organism evidence="2 3">
    <name type="scientific">Streptacidiphilus alkalitolerans</name>
    <dbReference type="NCBI Taxonomy" id="3342712"/>
    <lineage>
        <taxon>Bacteria</taxon>
        <taxon>Bacillati</taxon>
        <taxon>Actinomycetota</taxon>
        <taxon>Actinomycetes</taxon>
        <taxon>Kitasatosporales</taxon>
        <taxon>Streptomycetaceae</taxon>
        <taxon>Streptacidiphilus</taxon>
    </lineage>
</organism>
<dbReference type="Proteomes" id="UP001592530">
    <property type="component" value="Unassembled WGS sequence"/>
</dbReference>
<accession>A0ABV6WZB9</accession>
<gene>
    <name evidence="2" type="ORF">ACEZDB_12120</name>
</gene>
<sequence length="86" mass="9505">MAQHTWTLDVTDSAGRSTRRDDTTLTNPYISDETAQHIAEQILETLAPGYLHGTGEAPRELVVSVWREKNAEGDPLATARWSRGQG</sequence>
<evidence type="ECO:0000256" key="1">
    <source>
        <dbReference type="SAM" id="MobiDB-lite"/>
    </source>
</evidence>
<evidence type="ECO:0000313" key="2">
    <source>
        <dbReference type="EMBL" id="MFC1431391.1"/>
    </source>
</evidence>
<protein>
    <submittedName>
        <fullName evidence="2">Uncharacterized protein</fullName>
    </submittedName>
</protein>
<dbReference type="EMBL" id="JBHEZY010000004">
    <property type="protein sequence ID" value="MFC1431391.1"/>
    <property type="molecule type" value="Genomic_DNA"/>
</dbReference>
<comment type="caution">
    <text evidence="2">The sequence shown here is derived from an EMBL/GenBank/DDBJ whole genome shotgun (WGS) entry which is preliminary data.</text>
</comment>
<evidence type="ECO:0000313" key="3">
    <source>
        <dbReference type="Proteomes" id="UP001592530"/>
    </source>
</evidence>
<proteinExistence type="predicted"/>